<feature type="domain" description="OmpR/PhoB-type" evidence="5">
    <location>
        <begin position="124"/>
        <end position="220"/>
    </location>
</feature>
<reference evidence="6 7" key="1">
    <citation type="submission" date="2024-02" db="EMBL/GenBank/DDBJ databases">
        <title>Complete genome sequence of Pelagibacterium nitratireducens ZH15.</title>
        <authorList>
            <person name="Zhao L.H."/>
        </authorList>
    </citation>
    <scope>NUCLEOTIDE SEQUENCE [LARGE SCALE GENOMIC DNA]</scope>
    <source>
        <strain evidence="6 7">ZH15</strain>
    </source>
</reference>
<dbReference type="PROSITE" id="PS50110">
    <property type="entry name" value="RESPONSE_REGULATORY"/>
    <property type="match status" value="1"/>
</dbReference>
<dbReference type="InterPro" id="IPR036388">
    <property type="entry name" value="WH-like_DNA-bd_sf"/>
</dbReference>
<dbReference type="Gene3D" id="6.10.250.690">
    <property type="match status" value="1"/>
</dbReference>
<evidence type="ECO:0000256" key="2">
    <source>
        <dbReference type="PROSITE-ProRule" id="PRU00169"/>
    </source>
</evidence>
<evidence type="ECO:0000256" key="3">
    <source>
        <dbReference type="PROSITE-ProRule" id="PRU01091"/>
    </source>
</evidence>
<feature type="DNA-binding region" description="OmpR/PhoB-type" evidence="3">
    <location>
        <begin position="124"/>
        <end position="220"/>
    </location>
</feature>
<dbReference type="SUPFAM" id="SSF52172">
    <property type="entry name" value="CheY-like"/>
    <property type="match status" value="1"/>
</dbReference>
<dbReference type="EMBL" id="CP146275">
    <property type="protein sequence ID" value="WWT33379.1"/>
    <property type="molecule type" value="Genomic_DNA"/>
</dbReference>
<dbReference type="Pfam" id="PF00072">
    <property type="entry name" value="Response_reg"/>
    <property type="match status" value="1"/>
</dbReference>
<evidence type="ECO:0000313" key="7">
    <source>
        <dbReference type="Proteomes" id="UP001369958"/>
    </source>
</evidence>
<accession>A0ABZ2I0K9</accession>
<dbReference type="SMART" id="SM00862">
    <property type="entry name" value="Trans_reg_C"/>
    <property type="match status" value="1"/>
</dbReference>
<dbReference type="SMART" id="SM00448">
    <property type="entry name" value="REC"/>
    <property type="match status" value="1"/>
</dbReference>
<organism evidence="6 7">
    <name type="scientific">Pelagibacterium nitratireducens</name>
    <dbReference type="NCBI Taxonomy" id="1046114"/>
    <lineage>
        <taxon>Bacteria</taxon>
        <taxon>Pseudomonadati</taxon>
        <taxon>Pseudomonadota</taxon>
        <taxon>Alphaproteobacteria</taxon>
        <taxon>Hyphomicrobiales</taxon>
        <taxon>Devosiaceae</taxon>
        <taxon>Pelagibacterium</taxon>
    </lineage>
</organism>
<dbReference type="PROSITE" id="PS51755">
    <property type="entry name" value="OMPR_PHOB"/>
    <property type="match status" value="1"/>
</dbReference>
<dbReference type="Gene3D" id="3.40.50.2300">
    <property type="match status" value="1"/>
</dbReference>
<proteinExistence type="predicted"/>
<evidence type="ECO:0000259" key="5">
    <source>
        <dbReference type="PROSITE" id="PS51755"/>
    </source>
</evidence>
<dbReference type="CDD" id="cd00383">
    <property type="entry name" value="trans_reg_C"/>
    <property type="match status" value="1"/>
</dbReference>
<gene>
    <name evidence="6" type="ORF">V6617_02630</name>
</gene>
<dbReference type="PANTHER" id="PTHR48111:SF36">
    <property type="entry name" value="TRANSCRIPTIONAL REGULATORY PROTEIN CUTR"/>
    <property type="match status" value="1"/>
</dbReference>
<dbReference type="RefSeq" id="WP_338608909.1">
    <property type="nucleotide sequence ID" value="NZ_CP146275.1"/>
</dbReference>
<protein>
    <submittedName>
        <fullName evidence="6">Response regulator transcription factor</fullName>
    </submittedName>
</protein>
<dbReference type="InterPro" id="IPR001867">
    <property type="entry name" value="OmpR/PhoB-type_DNA-bd"/>
</dbReference>
<dbReference type="Pfam" id="PF00486">
    <property type="entry name" value="Trans_reg_C"/>
    <property type="match status" value="1"/>
</dbReference>
<dbReference type="Proteomes" id="UP001369958">
    <property type="component" value="Chromosome"/>
</dbReference>
<dbReference type="InterPro" id="IPR011006">
    <property type="entry name" value="CheY-like_superfamily"/>
</dbReference>
<feature type="modified residue" description="4-aspartylphosphate" evidence="2">
    <location>
        <position position="51"/>
    </location>
</feature>
<evidence type="ECO:0000259" key="4">
    <source>
        <dbReference type="PROSITE" id="PS50110"/>
    </source>
</evidence>
<dbReference type="InterPro" id="IPR039420">
    <property type="entry name" value="WalR-like"/>
</dbReference>
<dbReference type="PANTHER" id="PTHR48111">
    <property type="entry name" value="REGULATOR OF RPOS"/>
    <property type="match status" value="1"/>
</dbReference>
<sequence>MRILLVEDENEMANVLRSALARHSIVVDHAASLEIAREASLSHTHDAVLLDRKLPDGEGLSLIPELRRQNPALPIIVLSALGSLDNRVIGLDEGADDYLAKPFSIDELMARLRAVLRRPAQMRSETLMIGALEFEPEHNAVRINGQPVDLPRRELLALEALIRRAGRTVSRDTLEQAVYGFDDDIASNALDAHLSRLRRKLAAARVEIHAIRGIGYLLREVQ</sequence>
<name>A0ABZ2I0K9_9HYPH</name>
<dbReference type="Gene3D" id="1.10.10.10">
    <property type="entry name" value="Winged helix-like DNA-binding domain superfamily/Winged helix DNA-binding domain"/>
    <property type="match status" value="1"/>
</dbReference>
<keyword evidence="1 3" id="KW-0238">DNA-binding</keyword>
<dbReference type="InterPro" id="IPR001789">
    <property type="entry name" value="Sig_transdc_resp-reg_receiver"/>
</dbReference>
<feature type="domain" description="Response regulatory" evidence="4">
    <location>
        <begin position="2"/>
        <end position="116"/>
    </location>
</feature>
<keyword evidence="2" id="KW-0597">Phosphoprotein</keyword>
<evidence type="ECO:0000313" key="6">
    <source>
        <dbReference type="EMBL" id="WWT33379.1"/>
    </source>
</evidence>
<keyword evidence="7" id="KW-1185">Reference proteome</keyword>
<evidence type="ECO:0000256" key="1">
    <source>
        <dbReference type="ARBA" id="ARBA00023125"/>
    </source>
</evidence>